<keyword evidence="9" id="KW-1185">Reference proteome</keyword>
<feature type="domain" description="Rhodopsin" evidence="7">
    <location>
        <begin position="37"/>
        <end position="273"/>
    </location>
</feature>
<protein>
    <recommendedName>
        <fullName evidence="7">Rhodopsin domain-containing protein</fullName>
    </recommendedName>
</protein>
<gene>
    <name evidence="8" type="ORF">QBC33DRAFT_423912</name>
</gene>
<accession>A0AAJ0FLK4</accession>
<comment type="subcellular location">
    <subcellularLocation>
        <location evidence="1">Membrane</location>
        <topology evidence="1">Multi-pass membrane protein</topology>
    </subcellularLocation>
</comment>
<evidence type="ECO:0000256" key="3">
    <source>
        <dbReference type="ARBA" id="ARBA00022989"/>
    </source>
</evidence>
<comment type="caution">
    <text evidence="8">The sequence shown here is derived from an EMBL/GenBank/DDBJ whole genome shotgun (WGS) entry which is preliminary data.</text>
</comment>
<keyword evidence="4 6" id="KW-0472">Membrane</keyword>
<dbReference type="InterPro" id="IPR049326">
    <property type="entry name" value="Rhodopsin_dom_fungi"/>
</dbReference>
<feature type="transmembrane region" description="Helical" evidence="6">
    <location>
        <begin position="53"/>
        <end position="73"/>
    </location>
</feature>
<evidence type="ECO:0000256" key="2">
    <source>
        <dbReference type="ARBA" id="ARBA00022692"/>
    </source>
</evidence>
<reference evidence="8" key="1">
    <citation type="submission" date="2023-06" db="EMBL/GenBank/DDBJ databases">
        <title>Genome-scale phylogeny and comparative genomics of the fungal order Sordariales.</title>
        <authorList>
            <consortium name="Lawrence Berkeley National Laboratory"/>
            <person name="Hensen N."/>
            <person name="Bonometti L."/>
            <person name="Westerberg I."/>
            <person name="Brannstrom I.O."/>
            <person name="Guillou S."/>
            <person name="Cros-Aarteil S."/>
            <person name="Calhoun S."/>
            <person name="Haridas S."/>
            <person name="Kuo A."/>
            <person name="Mondo S."/>
            <person name="Pangilinan J."/>
            <person name="Riley R."/>
            <person name="Labutti K."/>
            <person name="Andreopoulos B."/>
            <person name="Lipzen A."/>
            <person name="Chen C."/>
            <person name="Yanf M."/>
            <person name="Daum C."/>
            <person name="Ng V."/>
            <person name="Clum A."/>
            <person name="Steindorff A."/>
            <person name="Ohm R."/>
            <person name="Martin F."/>
            <person name="Silar P."/>
            <person name="Natvig D."/>
            <person name="Lalanne C."/>
            <person name="Gautier V."/>
            <person name="Ament-Velasquez S.L."/>
            <person name="Kruys A."/>
            <person name="Hutchinson M.I."/>
            <person name="Powell A.J."/>
            <person name="Barry K."/>
            <person name="Miller A.N."/>
            <person name="Grigoriev I.V."/>
            <person name="Debuchy R."/>
            <person name="Gladieux P."/>
            <person name="Thoren M.H."/>
            <person name="Johannesson H."/>
        </authorList>
    </citation>
    <scope>NUCLEOTIDE SEQUENCE</scope>
    <source>
        <strain evidence="8">8032-3</strain>
    </source>
</reference>
<sequence>AAASSDSSAQLSHNNYGPQINVTIWFLAALSSLFLALRIYCKALRKRGLWWDDHVLIASWLALVAQCAFVSVTIPLGLGRPIWDFNSDNLEDFLLFSNLAGTAAILAAAWSKTSFAITVLRISDGWIKRFVWFIIVSVNVALGLSIAFTWGQCTPFEKVWKPLIPGTCWFKTPVIRYNIFTAAYSGAMDMVLAIIPWRIIWSLTINKKEKFGVLFAMSMGVFAGVTSMVKITSLPGIASTDFTDSNTQIVILAAAESAITIIAASIPVLRTLLLRNPGFAPAPTSFLY</sequence>
<feature type="transmembrane region" description="Helical" evidence="6">
    <location>
        <begin position="20"/>
        <end position="41"/>
    </location>
</feature>
<keyword evidence="2 6" id="KW-0812">Transmembrane</keyword>
<evidence type="ECO:0000313" key="8">
    <source>
        <dbReference type="EMBL" id="KAK1767458.1"/>
    </source>
</evidence>
<dbReference type="Proteomes" id="UP001244011">
    <property type="component" value="Unassembled WGS sequence"/>
</dbReference>
<dbReference type="GO" id="GO:0016020">
    <property type="term" value="C:membrane"/>
    <property type="evidence" value="ECO:0007669"/>
    <property type="project" value="UniProtKB-SubCell"/>
</dbReference>
<feature type="non-terminal residue" evidence="8">
    <location>
        <position position="1"/>
    </location>
</feature>
<organism evidence="8 9">
    <name type="scientific">Phialemonium atrogriseum</name>
    <dbReference type="NCBI Taxonomy" id="1093897"/>
    <lineage>
        <taxon>Eukaryota</taxon>
        <taxon>Fungi</taxon>
        <taxon>Dikarya</taxon>
        <taxon>Ascomycota</taxon>
        <taxon>Pezizomycotina</taxon>
        <taxon>Sordariomycetes</taxon>
        <taxon>Sordariomycetidae</taxon>
        <taxon>Cephalothecales</taxon>
        <taxon>Cephalothecaceae</taxon>
        <taxon>Phialemonium</taxon>
    </lineage>
</organism>
<dbReference type="Pfam" id="PF20684">
    <property type="entry name" value="Fung_rhodopsin"/>
    <property type="match status" value="1"/>
</dbReference>
<evidence type="ECO:0000259" key="7">
    <source>
        <dbReference type="Pfam" id="PF20684"/>
    </source>
</evidence>
<name>A0AAJ0FLK4_9PEZI</name>
<keyword evidence="3 6" id="KW-1133">Transmembrane helix</keyword>
<evidence type="ECO:0000256" key="6">
    <source>
        <dbReference type="SAM" id="Phobius"/>
    </source>
</evidence>
<evidence type="ECO:0000256" key="4">
    <source>
        <dbReference type="ARBA" id="ARBA00023136"/>
    </source>
</evidence>
<dbReference type="PANTHER" id="PTHR33048">
    <property type="entry name" value="PTH11-LIKE INTEGRAL MEMBRANE PROTEIN (AFU_ORTHOLOGUE AFUA_5G11245)"/>
    <property type="match status" value="1"/>
</dbReference>
<evidence type="ECO:0000313" key="9">
    <source>
        <dbReference type="Proteomes" id="UP001244011"/>
    </source>
</evidence>
<dbReference type="AlphaFoldDB" id="A0AAJ0FLK4"/>
<feature type="transmembrane region" description="Helical" evidence="6">
    <location>
        <begin position="249"/>
        <end position="269"/>
    </location>
</feature>
<feature type="transmembrane region" description="Helical" evidence="6">
    <location>
        <begin position="211"/>
        <end position="229"/>
    </location>
</feature>
<feature type="transmembrane region" description="Helical" evidence="6">
    <location>
        <begin position="130"/>
        <end position="150"/>
    </location>
</feature>
<evidence type="ECO:0000256" key="5">
    <source>
        <dbReference type="ARBA" id="ARBA00038359"/>
    </source>
</evidence>
<dbReference type="GeneID" id="85307322"/>
<feature type="transmembrane region" description="Helical" evidence="6">
    <location>
        <begin position="179"/>
        <end position="199"/>
    </location>
</feature>
<dbReference type="PANTHER" id="PTHR33048:SF42">
    <property type="entry name" value="INTEGRAL MEMBRANE PROTEIN"/>
    <property type="match status" value="1"/>
</dbReference>
<comment type="similarity">
    <text evidence="5">Belongs to the SAT4 family.</text>
</comment>
<dbReference type="EMBL" id="MU839008">
    <property type="protein sequence ID" value="KAK1767458.1"/>
    <property type="molecule type" value="Genomic_DNA"/>
</dbReference>
<proteinExistence type="inferred from homology"/>
<feature type="transmembrane region" description="Helical" evidence="6">
    <location>
        <begin position="93"/>
        <end position="110"/>
    </location>
</feature>
<dbReference type="RefSeq" id="XP_060283671.1">
    <property type="nucleotide sequence ID" value="XM_060424135.1"/>
</dbReference>
<feature type="non-terminal residue" evidence="8">
    <location>
        <position position="288"/>
    </location>
</feature>
<evidence type="ECO:0000256" key="1">
    <source>
        <dbReference type="ARBA" id="ARBA00004141"/>
    </source>
</evidence>
<dbReference type="InterPro" id="IPR052337">
    <property type="entry name" value="SAT4-like"/>
</dbReference>